<evidence type="ECO:0000313" key="2">
    <source>
        <dbReference type="Proteomes" id="UP000198683"/>
    </source>
</evidence>
<evidence type="ECO:0000313" key="1">
    <source>
        <dbReference type="EMBL" id="SDK09247.1"/>
    </source>
</evidence>
<keyword evidence="2" id="KW-1185">Reference proteome</keyword>
<proteinExistence type="predicted"/>
<reference evidence="1 2" key="1">
    <citation type="submission" date="2016-10" db="EMBL/GenBank/DDBJ databases">
        <authorList>
            <person name="de Groot N.N."/>
        </authorList>
    </citation>
    <scope>NUCLEOTIDE SEQUENCE [LARGE SCALE GENOMIC DNA]</scope>
    <source>
        <strain evidence="1 2">CGMCC 4.5681</strain>
    </source>
</reference>
<gene>
    <name evidence="1" type="ORF">SAMN05421874_10593</name>
</gene>
<protein>
    <submittedName>
        <fullName evidence="1">Uncharacterized protein</fullName>
    </submittedName>
</protein>
<dbReference type="EMBL" id="FNFB01000005">
    <property type="protein sequence ID" value="SDK09247.1"/>
    <property type="molecule type" value="Genomic_DNA"/>
</dbReference>
<accession>A0A1G8Z2R0</accession>
<dbReference type="AlphaFoldDB" id="A0A1G8Z2R0"/>
<dbReference type="Proteomes" id="UP000198683">
    <property type="component" value="Unassembled WGS sequence"/>
</dbReference>
<sequence length="137" mass="15238">MAVGGLDLAKYCSSYDFNSNDVKSCSRAVDLTEACNWQKQRDDLEGVYKSADLHSGICLDPKGKDVGGIDDMLGFCRQKFKRTLDVRASDADGKDWRCVMDIDKDVVCIWQYSDKSLTAVQENGLWVCRRPADAASP</sequence>
<name>A0A1G8Z2R0_9ACTN</name>
<organism evidence="1 2">
    <name type="scientific">Nonomuraea maritima</name>
    <dbReference type="NCBI Taxonomy" id="683260"/>
    <lineage>
        <taxon>Bacteria</taxon>
        <taxon>Bacillati</taxon>
        <taxon>Actinomycetota</taxon>
        <taxon>Actinomycetes</taxon>
        <taxon>Streptosporangiales</taxon>
        <taxon>Streptosporangiaceae</taxon>
        <taxon>Nonomuraea</taxon>
    </lineage>
</organism>